<name>A0A5B7IMY1_PORTR</name>
<keyword evidence="3" id="KW-1185">Reference proteome</keyword>
<accession>A0A5B7IMY1</accession>
<dbReference type="Proteomes" id="UP000324222">
    <property type="component" value="Unassembled WGS sequence"/>
</dbReference>
<reference evidence="2 3" key="1">
    <citation type="submission" date="2019-05" db="EMBL/GenBank/DDBJ databases">
        <title>Another draft genome of Portunus trituberculatus and its Hox gene families provides insights of decapod evolution.</title>
        <authorList>
            <person name="Jeong J.-H."/>
            <person name="Song I."/>
            <person name="Kim S."/>
            <person name="Choi T."/>
            <person name="Kim D."/>
            <person name="Ryu S."/>
            <person name="Kim W."/>
        </authorList>
    </citation>
    <scope>NUCLEOTIDE SEQUENCE [LARGE SCALE GENOMIC DNA]</scope>
    <source>
        <tissue evidence="2">Muscle</tissue>
    </source>
</reference>
<sequence>MRSGAPRRNGDVKQKNKSKKLRLSYTMNSGNTTERRGRNVATPDMQASDLHVSANVLRV</sequence>
<feature type="region of interest" description="Disordered" evidence="1">
    <location>
        <begin position="1"/>
        <end position="21"/>
    </location>
</feature>
<evidence type="ECO:0000313" key="3">
    <source>
        <dbReference type="Proteomes" id="UP000324222"/>
    </source>
</evidence>
<proteinExistence type="predicted"/>
<protein>
    <submittedName>
        <fullName evidence="2">Uncharacterized protein</fullName>
    </submittedName>
</protein>
<dbReference type="AlphaFoldDB" id="A0A5B7IMY1"/>
<gene>
    <name evidence="2" type="ORF">E2C01_081636</name>
</gene>
<dbReference type="EMBL" id="VSRR010072555">
    <property type="protein sequence ID" value="MPC86801.1"/>
    <property type="molecule type" value="Genomic_DNA"/>
</dbReference>
<evidence type="ECO:0000256" key="1">
    <source>
        <dbReference type="SAM" id="MobiDB-lite"/>
    </source>
</evidence>
<comment type="caution">
    <text evidence="2">The sequence shown here is derived from an EMBL/GenBank/DDBJ whole genome shotgun (WGS) entry which is preliminary data.</text>
</comment>
<evidence type="ECO:0000313" key="2">
    <source>
        <dbReference type="EMBL" id="MPC86801.1"/>
    </source>
</evidence>
<organism evidence="2 3">
    <name type="scientific">Portunus trituberculatus</name>
    <name type="common">Swimming crab</name>
    <name type="synonym">Neptunus trituberculatus</name>
    <dbReference type="NCBI Taxonomy" id="210409"/>
    <lineage>
        <taxon>Eukaryota</taxon>
        <taxon>Metazoa</taxon>
        <taxon>Ecdysozoa</taxon>
        <taxon>Arthropoda</taxon>
        <taxon>Crustacea</taxon>
        <taxon>Multicrustacea</taxon>
        <taxon>Malacostraca</taxon>
        <taxon>Eumalacostraca</taxon>
        <taxon>Eucarida</taxon>
        <taxon>Decapoda</taxon>
        <taxon>Pleocyemata</taxon>
        <taxon>Brachyura</taxon>
        <taxon>Eubrachyura</taxon>
        <taxon>Portunoidea</taxon>
        <taxon>Portunidae</taxon>
        <taxon>Portuninae</taxon>
        <taxon>Portunus</taxon>
    </lineage>
</organism>